<sequence length="40" mass="4587">MNELLLLAAEQSSNETSWPDVILMLGFFAICAFMLWIVLR</sequence>
<feature type="transmembrane region" description="Helical" evidence="1">
    <location>
        <begin position="21"/>
        <end position="39"/>
    </location>
</feature>
<reference evidence="2 3" key="1">
    <citation type="submission" date="2019-03" db="EMBL/GenBank/DDBJ databases">
        <authorList>
            <person name="Douthitt C."/>
            <person name="D'Elia T."/>
            <person name="Bockoras C."/>
            <person name="Boss C."/>
            <person name="Clemons M."/>
            <person name="Green W."/>
            <person name="Harel H."/>
            <person name="Larralde J."/>
            <person name="Lopez M."/>
            <person name="Magana D."/>
            <person name="Miguel M."/>
            <person name="Muschweck L."/>
            <person name="Olivos K."/>
            <person name="Racette D."/>
            <person name="Reynolds M."/>
            <person name="Ru Y."/>
            <person name="Santana M."/>
            <person name="Simon R."/>
            <person name="Smotrilla K."/>
            <person name="Sufficool B."/>
            <person name="Tamayo B."/>
            <person name="Tirado E."/>
            <person name="Vajanyi M."/>
            <person name="Weger M."/>
            <person name="Wehr A."/>
            <person name="Whitaker K."/>
            <person name="Garlena R.A."/>
            <person name="Russell D.A."/>
            <person name="Pope W.H."/>
            <person name="Jacobs-Sera D."/>
            <person name="Hatfull G.F."/>
        </authorList>
    </citation>
    <scope>NUCLEOTIDE SEQUENCE [LARGE SCALE GENOMIC DNA]</scope>
</reference>
<dbReference type="RefSeq" id="YP_009821433.1">
    <property type="nucleotide sequence ID" value="NC_048176.1"/>
</dbReference>
<evidence type="ECO:0000313" key="3">
    <source>
        <dbReference type="Proteomes" id="UP000297070"/>
    </source>
</evidence>
<dbReference type="KEGG" id="vg:55012885"/>
<evidence type="ECO:0000256" key="1">
    <source>
        <dbReference type="SAM" id="Phobius"/>
    </source>
</evidence>
<accession>A0A4D6E208</accession>
<organism evidence="2 3">
    <name type="scientific">Gordonia phage GodonK</name>
    <dbReference type="NCBI Taxonomy" id="2562192"/>
    <lineage>
        <taxon>Viruses</taxon>
        <taxon>Duplodnaviria</taxon>
        <taxon>Heunggongvirae</taxon>
        <taxon>Uroviricota</taxon>
        <taxon>Caudoviricetes</taxon>
        <taxon>Godonkavirus</taxon>
        <taxon>Godonkavirus godonK</taxon>
    </lineage>
</organism>
<dbReference type="EMBL" id="MK620899">
    <property type="protein sequence ID" value="QBZ72668.1"/>
    <property type="molecule type" value="Genomic_DNA"/>
</dbReference>
<evidence type="ECO:0000313" key="2">
    <source>
        <dbReference type="EMBL" id="QBZ72668.1"/>
    </source>
</evidence>
<keyword evidence="1" id="KW-0812">Transmembrane</keyword>
<gene>
    <name evidence="2" type="primary">49</name>
    <name evidence="2" type="ORF">SEA_GODONK_49</name>
</gene>
<dbReference type="Proteomes" id="UP000297070">
    <property type="component" value="Segment"/>
</dbReference>
<protein>
    <submittedName>
        <fullName evidence="2">Uncharacterized protein</fullName>
    </submittedName>
</protein>
<dbReference type="GeneID" id="55012885"/>
<name>A0A4D6E208_9CAUD</name>
<keyword evidence="3" id="KW-1185">Reference proteome</keyword>
<keyword evidence="1" id="KW-1133">Transmembrane helix</keyword>
<keyword evidence="1" id="KW-0472">Membrane</keyword>
<proteinExistence type="predicted"/>